<dbReference type="AlphaFoldDB" id="A0A9N9AD78"/>
<name>A0A9N9AD78_9GLOM</name>
<gene>
    <name evidence="2" type="ORF">CPELLU_LOCUS3711</name>
</gene>
<dbReference type="Gene3D" id="3.40.50.1390">
    <property type="entry name" value="Resolvase, N-terminal catalytic domain"/>
    <property type="match status" value="1"/>
</dbReference>
<dbReference type="InterPro" id="IPR051491">
    <property type="entry name" value="Recombinase/Transposase-rel"/>
</dbReference>
<dbReference type="InterPro" id="IPR006119">
    <property type="entry name" value="Resolv_N"/>
</dbReference>
<feature type="domain" description="Resolvase/invertase-type recombinase catalytic" evidence="1">
    <location>
        <begin position="21"/>
        <end position="70"/>
    </location>
</feature>
<sequence length="138" mass="16165">MIPQPLPLLKRKVSYMHKSQLISDIGSGINFKRNGLKTLLERSSKGMVSEIVIIHCDRLCRFAFDLIEYMFSEIVITYHDQLCRFAFDLIEYMFSVHSTKLMVLFDELSSNEHELLQDILAINTIFICQIQERRAAKY</sequence>
<organism evidence="2 3">
    <name type="scientific">Cetraspora pellucida</name>
    <dbReference type="NCBI Taxonomy" id="1433469"/>
    <lineage>
        <taxon>Eukaryota</taxon>
        <taxon>Fungi</taxon>
        <taxon>Fungi incertae sedis</taxon>
        <taxon>Mucoromycota</taxon>
        <taxon>Glomeromycotina</taxon>
        <taxon>Glomeromycetes</taxon>
        <taxon>Diversisporales</taxon>
        <taxon>Gigasporaceae</taxon>
        <taxon>Cetraspora</taxon>
    </lineage>
</organism>
<dbReference type="GO" id="GO:0000150">
    <property type="term" value="F:DNA strand exchange activity"/>
    <property type="evidence" value="ECO:0007669"/>
    <property type="project" value="InterPro"/>
</dbReference>
<keyword evidence="3" id="KW-1185">Reference proteome</keyword>
<dbReference type="PANTHER" id="PTHR36172">
    <property type="match status" value="1"/>
</dbReference>
<comment type="caution">
    <text evidence="2">The sequence shown here is derived from an EMBL/GenBank/DDBJ whole genome shotgun (WGS) entry which is preliminary data.</text>
</comment>
<dbReference type="GO" id="GO:0003677">
    <property type="term" value="F:DNA binding"/>
    <property type="evidence" value="ECO:0007669"/>
    <property type="project" value="InterPro"/>
</dbReference>
<dbReference type="SUPFAM" id="SSF53041">
    <property type="entry name" value="Resolvase-like"/>
    <property type="match status" value="1"/>
</dbReference>
<proteinExistence type="predicted"/>
<evidence type="ECO:0000259" key="1">
    <source>
        <dbReference type="Pfam" id="PF00239"/>
    </source>
</evidence>
<dbReference type="OrthoDB" id="2446774at2759"/>
<dbReference type="Proteomes" id="UP000789759">
    <property type="component" value="Unassembled WGS sequence"/>
</dbReference>
<dbReference type="PANTHER" id="PTHR36172:SF1">
    <property type="entry name" value="RESOLVASE-RELATED"/>
    <property type="match status" value="1"/>
</dbReference>
<protein>
    <submittedName>
        <fullName evidence="2">9143_t:CDS:1</fullName>
    </submittedName>
</protein>
<accession>A0A9N9AD78</accession>
<reference evidence="2" key="1">
    <citation type="submission" date="2021-06" db="EMBL/GenBank/DDBJ databases">
        <authorList>
            <person name="Kallberg Y."/>
            <person name="Tangrot J."/>
            <person name="Rosling A."/>
        </authorList>
    </citation>
    <scope>NUCLEOTIDE SEQUENCE</scope>
    <source>
        <strain evidence="2">FL966</strain>
    </source>
</reference>
<dbReference type="InterPro" id="IPR036162">
    <property type="entry name" value="Resolvase-like_N_sf"/>
</dbReference>
<dbReference type="Pfam" id="PF00239">
    <property type="entry name" value="Resolvase"/>
    <property type="match status" value="1"/>
</dbReference>
<dbReference type="EMBL" id="CAJVQA010001837">
    <property type="protein sequence ID" value="CAG8528049.1"/>
    <property type="molecule type" value="Genomic_DNA"/>
</dbReference>
<evidence type="ECO:0000313" key="2">
    <source>
        <dbReference type="EMBL" id="CAG8528049.1"/>
    </source>
</evidence>
<evidence type="ECO:0000313" key="3">
    <source>
        <dbReference type="Proteomes" id="UP000789759"/>
    </source>
</evidence>